<proteinExistence type="predicted"/>
<reference evidence="2 3" key="1">
    <citation type="submission" date="2018-12" db="EMBL/GenBank/DDBJ databases">
        <authorList>
            <person name="Sun L."/>
            <person name="Chen Z."/>
        </authorList>
    </citation>
    <scope>NUCLEOTIDE SEQUENCE [LARGE SCALE GENOMIC DNA]</scope>
    <source>
        <strain evidence="2 3">DSM 15890</strain>
    </source>
</reference>
<gene>
    <name evidence="2" type="ORF">EJP82_03585</name>
</gene>
<dbReference type="SUPFAM" id="SSF55729">
    <property type="entry name" value="Acyl-CoA N-acyltransferases (Nat)"/>
    <property type="match status" value="1"/>
</dbReference>
<protein>
    <submittedName>
        <fullName evidence="2">GNAT family N-acetyltransferase</fullName>
    </submittedName>
</protein>
<accession>A0A433YEC5</accession>
<name>A0A433YEC5_9BACL</name>
<evidence type="ECO:0000259" key="1">
    <source>
        <dbReference type="PROSITE" id="PS51186"/>
    </source>
</evidence>
<evidence type="ECO:0000313" key="3">
    <source>
        <dbReference type="Proteomes" id="UP000279446"/>
    </source>
</evidence>
<dbReference type="InterPro" id="IPR016181">
    <property type="entry name" value="Acyl_CoA_acyltransferase"/>
</dbReference>
<sequence length="309" mass="36691">MKTIKRITSDTISEFAQKIEHAKENFIPMLPFVKMPLHDFDRYKFYSDKGIYLIDYIGDEYCLYHLYHLSEGDDTLRATLILPSNWDKRFEIIEQSIPNIKEWFVEEDDSKKFIIQSLEYGEIEYYPTLSHYLIPTIVRNGYEPKYRMYMKRDGSLPLPQVTDLDEGLSETNYSLELLDDVTNFYYASTNNYRYFTNCTHDEFLEMLEQDFTIRNSKFITDVQGNIVAGIIVTQDSEKVWIDNFTVSPEYNNSRIGKYLLSKTIIDLFNNCPDETLYIYLNRDCYDAISACENNGFVPFEFWTDMIFER</sequence>
<dbReference type="GO" id="GO:0016747">
    <property type="term" value="F:acyltransferase activity, transferring groups other than amino-acyl groups"/>
    <property type="evidence" value="ECO:0007669"/>
    <property type="project" value="InterPro"/>
</dbReference>
<dbReference type="EMBL" id="RZNY01000002">
    <property type="protein sequence ID" value="RUT48225.1"/>
    <property type="molecule type" value="Genomic_DNA"/>
</dbReference>
<dbReference type="Proteomes" id="UP000279446">
    <property type="component" value="Unassembled WGS sequence"/>
</dbReference>
<keyword evidence="2" id="KW-0808">Transferase</keyword>
<feature type="domain" description="N-acetyltransferase" evidence="1">
    <location>
        <begin position="171"/>
        <end position="309"/>
    </location>
</feature>
<dbReference type="Gene3D" id="3.40.630.30">
    <property type="match status" value="1"/>
</dbReference>
<dbReference type="AlphaFoldDB" id="A0A433YEC5"/>
<dbReference type="CDD" id="cd04301">
    <property type="entry name" value="NAT_SF"/>
    <property type="match status" value="1"/>
</dbReference>
<dbReference type="PROSITE" id="PS51186">
    <property type="entry name" value="GNAT"/>
    <property type="match status" value="1"/>
</dbReference>
<dbReference type="OrthoDB" id="1950368at2"/>
<dbReference type="InterPro" id="IPR000182">
    <property type="entry name" value="GNAT_dom"/>
</dbReference>
<keyword evidence="3" id="KW-1185">Reference proteome</keyword>
<dbReference type="RefSeq" id="WP_127190646.1">
    <property type="nucleotide sequence ID" value="NZ_RZNY01000002.1"/>
</dbReference>
<organism evidence="2 3">
    <name type="scientific">Paenibacillus anaericanus</name>
    <dbReference type="NCBI Taxonomy" id="170367"/>
    <lineage>
        <taxon>Bacteria</taxon>
        <taxon>Bacillati</taxon>
        <taxon>Bacillota</taxon>
        <taxon>Bacilli</taxon>
        <taxon>Bacillales</taxon>
        <taxon>Paenibacillaceae</taxon>
        <taxon>Paenibacillus</taxon>
    </lineage>
</organism>
<comment type="caution">
    <text evidence="2">The sequence shown here is derived from an EMBL/GenBank/DDBJ whole genome shotgun (WGS) entry which is preliminary data.</text>
</comment>
<evidence type="ECO:0000313" key="2">
    <source>
        <dbReference type="EMBL" id="RUT48225.1"/>
    </source>
</evidence>